<dbReference type="AlphaFoldDB" id="A0A0F8Y8Z0"/>
<protein>
    <submittedName>
        <fullName evidence="1">Uncharacterized protein</fullName>
    </submittedName>
</protein>
<evidence type="ECO:0000313" key="1">
    <source>
        <dbReference type="EMBL" id="KKK77843.1"/>
    </source>
</evidence>
<organism evidence="1">
    <name type="scientific">marine sediment metagenome</name>
    <dbReference type="NCBI Taxonomy" id="412755"/>
    <lineage>
        <taxon>unclassified sequences</taxon>
        <taxon>metagenomes</taxon>
        <taxon>ecological metagenomes</taxon>
    </lineage>
</organism>
<dbReference type="EMBL" id="LAZR01054759">
    <property type="protein sequence ID" value="KKK77843.1"/>
    <property type="molecule type" value="Genomic_DNA"/>
</dbReference>
<proteinExistence type="predicted"/>
<accession>A0A0F8Y8Z0</accession>
<name>A0A0F8Y8Z0_9ZZZZ</name>
<reference evidence="1" key="1">
    <citation type="journal article" date="2015" name="Nature">
        <title>Complex archaea that bridge the gap between prokaryotes and eukaryotes.</title>
        <authorList>
            <person name="Spang A."/>
            <person name="Saw J.H."/>
            <person name="Jorgensen S.L."/>
            <person name="Zaremba-Niedzwiedzka K."/>
            <person name="Martijn J."/>
            <person name="Lind A.E."/>
            <person name="van Eijk R."/>
            <person name="Schleper C."/>
            <person name="Guy L."/>
            <person name="Ettema T.J."/>
        </authorList>
    </citation>
    <scope>NUCLEOTIDE SEQUENCE</scope>
</reference>
<gene>
    <name evidence="1" type="ORF">LCGC14_2849510</name>
</gene>
<comment type="caution">
    <text evidence="1">The sequence shown here is derived from an EMBL/GenBank/DDBJ whole genome shotgun (WGS) entry which is preliminary data.</text>
</comment>
<sequence>MSSLSSLAVTAGVIIAVVSCSVGAEDATPGKTVKPAPRRRRPEIWMCHGNPFALTAPDADAKFVLKHLAGVKLYIGTINKAPPEKLAALARLLKANDIQVSMECGGTLGFARLDDSNGERSARVALVAVDKFRKAGGKVHYLEMDGPVRRLLYPPRGRKGFTSIDRCAAELMDFIRGVKKAYPDMGFFLLTNFPNWGYRGDVSYHARGPKRQDWGDYDTVVKTVLAHAAKAKLKIDGVTVDNPYEYRMGQKVEGMVVCYNLFISATETIGGATLVEPIL</sequence>